<dbReference type="Proteomes" id="UP000886501">
    <property type="component" value="Unassembled WGS sequence"/>
</dbReference>
<gene>
    <name evidence="1" type="ORF">BDM02DRAFT_3066742</name>
</gene>
<name>A0ACB6ZKT7_THEGA</name>
<dbReference type="EMBL" id="MU117987">
    <property type="protein sequence ID" value="KAF9650194.1"/>
    <property type="molecule type" value="Genomic_DNA"/>
</dbReference>
<reference evidence="1" key="1">
    <citation type="submission" date="2019-10" db="EMBL/GenBank/DDBJ databases">
        <authorList>
            <consortium name="DOE Joint Genome Institute"/>
            <person name="Kuo A."/>
            <person name="Miyauchi S."/>
            <person name="Kiss E."/>
            <person name="Drula E."/>
            <person name="Kohler A."/>
            <person name="Sanchez-Garcia M."/>
            <person name="Andreopoulos B."/>
            <person name="Barry K.W."/>
            <person name="Bonito G."/>
            <person name="Buee M."/>
            <person name="Carver A."/>
            <person name="Chen C."/>
            <person name="Cichocki N."/>
            <person name="Clum A."/>
            <person name="Culley D."/>
            <person name="Crous P.W."/>
            <person name="Fauchery L."/>
            <person name="Girlanda M."/>
            <person name="Hayes R."/>
            <person name="Keri Z."/>
            <person name="Labutti K."/>
            <person name="Lipzen A."/>
            <person name="Lombard V."/>
            <person name="Magnuson J."/>
            <person name="Maillard F."/>
            <person name="Morin E."/>
            <person name="Murat C."/>
            <person name="Nolan M."/>
            <person name="Ohm R."/>
            <person name="Pangilinan J."/>
            <person name="Pereira M."/>
            <person name="Perotto S."/>
            <person name="Peter M."/>
            <person name="Riley R."/>
            <person name="Sitrit Y."/>
            <person name="Stielow B."/>
            <person name="Szollosi G."/>
            <person name="Zifcakova L."/>
            <person name="Stursova M."/>
            <person name="Spatafora J.W."/>
            <person name="Tedersoo L."/>
            <person name="Vaario L.-M."/>
            <person name="Yamada A."/>
            <person name="Yan M."/>
            <person name="Wang P."/>
            <person name="Xu J."/>
            <person name="Bruns T."/>
            <person name="Baldrian P."/>
            <person name="Vilgalys R."/>
            <person name="Henrissat B."/>
            <person name="Grigoriev I.V."/>
            <person name="Hibbett D."/>
            <person name="Nagy L.G."/>
            <person name="Martin F.M."/>
        </authorList>
    </citation>
    <scope>NUCLEOTIDE SEQUENCE</scope>
    <source>
        <strain evidence="1">P2</strain>
    </source>
</reference>
<protein>
    <submittedName>
        <fullName evidence="1">Uncharacterized protein</fullName>
    </submittedName>
</protein>
<comment type="caution">
    <text evidence="1">The sequence shown here is derived from an EMBL/GenBank/DDBJ whole genome shotgun (WGS) entry which is preliminary data.</text>
</comment>
<proteinExistence type="predicted"/>
<accession>A0ACB6ZKT7</accession>
<sequence length="260" mass="29345">LQAECQYLYLSMNKDIQELKGAAGKMPQRRAELLKSKVNSPQLPPGISKNGLEDAQKWSLLDIPAYGKAMKSLHTDIATLKESWDPFHQTLGEIEGDMLKAFTRKEEIGRFSKTVNNPDFFRMLRTRSLGPEHLEKQTRLRKQVRSIRDRVEKLEGHLQAAKKKLEREKSGKVGFKAPTLDTINRTYRNIDIAIARQIEDINKLSSRMSKLDLKSLQKSKPSSTRDKRLPDRSSKGGKAVNITSSIAATAAMTLNAERSA</sequence>
<keyword evidence="2" id="KW-1185">Reference proteome</keyword>
<feature type="non-terminal residue" evidence="1">
    <location>
        <position position="1"/>
    </location>
</feature>
<reference evidence="1" key="2">
    <citation type="journal article" date="2020" name="Nat. Commun.">
        <title>Large-scale genome sequencing of mycorrhizal fungi provides insights into the early evolution of symbiotic traits.</title>
        <authorList>
            <person name="Miyauchi S."/>
            <person name="Kiss E."/>
            <person name="Kuo A."/>
            <person name="Drula E."/>
            <person name="Kohler A."/>
            <person name="Sanchez-Garcia M."/>
            <person name="Morin E."/>
            <person name="Andreopoulos B."/>
            <person name="Barry K.W."/>
            <person name="Bonito G."/>
            <person name="Buee M."/>
            <person name="Carver A."/>
            <person name="Chen C."/>
            <person name="Cichocki N."/>
            <person name="Clum A."/>
            <person name="Culley D."/>
            <person name="Crous P.W."/>
            <person name="Fauchery L."/>
            <person name="Girlanda M."/>
            <person name="Hayes R.D."/>
            <person name="Keri Z."/>
            <person name="LaButti K."/>
            <person name="Lipzen A."/>
            <person name="Lombard V."/>
            <person name="Magnuson J."/>
            <person name="Maillard F."/>
            <person name="Murat C."/>
            <person name="Nolan M."/>
            <person name="Ohm R.A."/>
            <person name="Pangilinan J."/>
            <person name="Pereira M.F."/>
            <person name="Perotto S."/>
            <person name="Peter M."/>
            <person name="Pfister S."/>
            <person name="Riley R."/>
            <person name="Sitrit Y."/>
            <person name="Stielow J.B."/>
            <person name="Szollosi G."/>
            <person name="Zifcakova L."/>
            <person name="Stursova M."/>
            <person name="Spatafora J.W."/>
            <person name="Tedersoo L."/>
            <person name="Vaario L.M."/>
            <person name="Yamada A."/>
            <person name="Yan M."/>
            <person name="Wang P."/>
            <person name="Xu J."/>
            <person name="Bruns T."/>
            <person name="Baldrian P."/>
            <person name="Vilgalys R."/>
            <person name="Dunand C."/>
            <person name="Henrissat B."/>
            <person name="Grigoriev I.V."/>
            <person name="Hibbett D."/>
            <person name="Nagy L.G."/>
            <person name="Martin F.M."/>
        </authorList>
    </citation>
    <scope>NUCLEOTIDE SEQUENCE</scope>
    <source>
        <strain evidence="1">P2</strain>
    </source>
</reference>
<evidence type="ECO:0000313" key="2">
    <source>
        <dbReference type="Proteomes" id="UP000886501"/>
    </source>
</evidence>
<feature type="non-terminal residue" evidence="1">
    <location>
        <position position="260"/>
    </location>
</feature>
<evidence type="ECO:0000313" key="1">
    <source>
        <dbReference type="EMBL" id="KAF9650194.1"/>
    </source>
</evidence>
<organism evidence="1 2">
    <name type="scientific">Thelephora ganbajun</name>
    <name type="common">Ganba fungus</name>
    <dbReference type="NCBI Taxonomy" id="370292"/>
    <lineage>
        <taxon>Eukaryota</taxon>
        <taxon>Fungi</taxon>
        <taxon>Dikarya</taxon>
        <taxon>Basidiomycota</taxon>
        <taxon>Agaricomycotina</taxon>
        <taxon>Agaricomycetes</taxon>
        <taxon>Thelephorales</taxon>
        <taxon>Thelephoraceae</taxon>
        <taxon>Thelephora</taxon>
    </lineage>
</organism>